<gene>
    <name evidence="3" type="ORF">RHRU231_450156</name>
</gene>
<dbReference type="EMBL" id="CCSD01000056">
    <property type="protein sequence ID" value="CDZ88989.1"/>
    <property type="molecule type" value="Genomic_DNA"/>
</dbReference>
<evidence type="ECO:0000259" key="1">
    <source>
        <dbReference type="Pfam" id="PF24029"/>
    </source>
</evidence>
<dbReference type="Pfam" id="PF24030">
    <property type="entry name" value="DUF7341"/>
    <property type="match status" value="1"/>
</dbReference>
<evidence type="ECO:0000259" key="2">
    <source>
        <dbReference type="Pfam" id="PF24030"/>
    </source>
</evidence>
<dbReference type="AlphaFoldDB" id="A0A098BJQ9"/>
<evidence type="ECO:0000313" key="3">
    <source>
        <dbReference type="EMBL" id="CDZ88989.1"/>
    </source>
</evidence>
<feature type="domain" description="DUF7340" evidence="1">
    <location>
        <begin position="145"/>
        <end position="206"/>
    </location>
</feature>
<reference evidence="3 4" key="1">
    <citation type="journal article" date="2014" name="Genome Announc.">
        <title>Draft Genome Sequence of Propane- and Butane-Oxidizing Actinobacterium Rhodococcus ruber IEGM 231.</title>
        <authorList>
            <person name="Ivshina I.B."/>
            <person name="Kuyukina M.S."/>
            <person name="Krivoruchko A.V."/>
            <person name="Barbe V."/>
            <person name="Fischer C."/>
        </authorList>
    </citation>
    <scope>NUCLEOTIDE SEQUENCE [LARGE SCALE GENOMIC DNA]</scope>
</reference>
<organism evidence="3 4">
    <name type="scientific">Rhodococcus ruber</name>
    <dbReference type="NCBI Taxonomy" id="1830"/>
    <lineage>
        <taxon>Bacteria</taxon>
        <taxon>Bacillati</taxon>
        <taxon>Actinomycetota</taxon>
        <taxon>Actinomycetes</taxon>
        <taxon>Mycobacteriales</taxon>
        <taxon>Nocardiaceae</taxon>
        <taxon>Rhodococcus</taxon>
    </lineage>
</organism>
<dbReference type="Proteomes" id="UP000042997">
    <property type="component" value="Unassembled WGS sequence"/>
</dbReference>
<sequence length="214" mass="23763">MIVETAERLPFVIDKFRDAVHALVGTRSGVIDTDTGQRRVVGDSLYQTMRDSVAGLVRDTTGSKGWRSTPPLWLDAEQWIDDVDREVRTWHHDGTGPDHATVNRLHALAELGWRPQDAQWLKDATRFLWSWVAKADNLLDGDTKHRFDLVSPCPSCGVATVRRRDSAGEWVRQAALQVDSNGCTCANCETTWGPSHFALLASALGCELPEGVLE</sequence>
<dbReference type="InterPro" id="IPR055764">
    <property type="entry name" value="DUF7340"/>
</dbReference>
<feature type="domain" description="DUF7341" evidence="2">
    <location>
        <begin position="13"/>
        <end position="139"/>
    </location>
</feature>
<dbReference type="Pfam" id="PF24029">
    <property type="entry name" value="DUF7340"/>
    <property type="match status" value="1"/>
</dbReference>
<proteinExistence type="predicted"/>
<evidence type="ECO:0000313" key="4">
    <source>
        <dbReference type="Proteomes" id="UP000042997"/>
    </source>
</evidence>
<dbReference type="InterPro" id="IPR055765">
    <property type="entry name" value="DUF7341"/>
</dbReference>
<protein>
    <submittedName>
        <fullName evidence="3">Uncharacterized protein</fullName>
    </submittedName>
</protein>
<name>A0A098BJQ9_9NOCA</name>
<accession>A0A098BJQ9</accession>